<dbReference type="AlphaFoldDB" id="A0A382E454"/>
<protein>
    <submittedName>
        <fullName evidence="1">Uncharacterized protein</fullName>
    </submittedName>
</protein>
<feature type="non-terminal residue" evidence="1">
    <location>
        <position position="49"/>
    </location>
</feature>
<name>A0A382E454_9ZZZZ</name>
<accession>A0A382E454</accession>
<gene>
    <name evidence="1" type="ORF">METZ01_LOCUS198089</name>
</gene>
<organism evidence="1">
    <name type="scientific">marine metagenome</name>
    <dbReference type="NCBI Taxonomy" id="408172"/>
    <lineage>
        <taxon>unclassified sequences</taxon>
        <taxon>metagenomes</taxon>
        <taxon>ecological metagenomes</taxon>
    </lineage>
</organism>
<reference evidence="1" key="1">
    <citation type="submission" date="2018-05" db="EMBL/GenBank/DDBJ databases">
        <authorList>
            <person name="Lanie J.A."/>
            <person name="Ng W.-L."/>
            <person name="Kazmierczak K.M."/>
            <person name="Andrzejewski T.M."/>
            <person name="Davidsen T.M."/>
            <person name="Wayne K.J."/>
            <person name="Tettelin H."/>
            <person name="Glass J.I."/>
            <person name="Rusch D."/>
            <person name="Podicherti R."/>
            <person name="Tsui H.-C.T."/>
            <person name="Winkler M.E."/>
        </authorList>
    </citation>
    <scope>NUCLEOTIDE SEQUENCE</scope>
</reference>
<sequence length="49" mass="5672">MEIGLYDSYPISLFPFNRTVVNVIEFSIKSIVMCWRSALYRTSAPDLRA</sequence>
<dbReference type="EMBL" id="UINC01042505">
    <property type="protein sequence ID" value="SVB45235.1"/>
    <property type="molecule type" value="Genomic_DNA"/>
</dbReference>
<evidence type="ECO:0000313" key="1">
    <source>
        <dbReference type="EMBL" id="SVB45235.1"/>
    </source>
</evidence>
<proteinExistence type="predicted"/>